<sequence length="120" mass="13972">MQDINEDTEWNDALRKMGIIPEKPKVDPNELLDLAVEARDAYEAEKLSKLDLDELDELEDLEDDDVLESYRRQRLSELAAKEKTEKYGEGVVAISKPDYKRQVTDASETCWVVVHLYRDR</sequence>
<evidence type="ECO:0000313" key="3">
    <source>
        <dbReference type="Proteomes" id="UP000188320"/>
    </source>
</evidence>
<dbReference type="InterPro" id="IPR051498">
    <property type="entry name" value="Phosducin-like_chap/apop_reg"/>
</dbReference>
<keyword evidence="3" id="KW-1185">Reference proteome</keyword>
<dbReference type="GO" id="GO:0006457">
    <property type="term" value="P:protein folding"/>
    <property type="evidence" value="ECO:0007669"/>
    <property type="project" value="TreeGrafter"/>
</dbReference>
<dbReference type="PANTHER" id="PTHR45809">
    <property type="entry name" value="VIRAL IAP-ASSOCIATED FACTOR HOMOLOG"/>
    <property type="match status" value="1"/>
</dbReference>
<comment type="caution">
    <text evidence="2">The sequence shown here is derived from an EMBL/GenBank/DDBJ whole genome shotgun (WGS) entry which is preliminary data.</text>
</comment>
<proteinExistence type="inferred from homology"/>
<dbReference type="AlphaFoldDB" id="A0A1R1PYR8"/>
<organism evidence="2 3">
    <name type="scientific">Zancudomyces culisetae</name>
    <name type="common">Gut fungus</name>
    <name type="synonym">Smittium culisetae</name>
    <dbReference type="NCBI Taxonomy" id="1213189"/>
    <lineage>
        <taxon>Eukaryota</taxon>
        <taxon>Fungi</taxon>
        <taxon>Fungi incertae sedis</taxon>
        <taxon>Zoopagomycota</taxon>
        <taxon>Kickxellomycotina</taxon>
        <taxon>Harpellomycetes</taxon>
        <taxon>Harpellales</taxon>
        <taxon>Legeriomycetaceae</taxon>
        <taxon>Zancudomyces</taxon>
    </lineage>
</organism>
<evidence type="ECO:0000256" key="1">
    <source>
        <dbReference type="ARBA" id="ARBA00009686"/>
    </source>
</evidence>
<dbReference type="EMBL" id="LSSK01000017">
    <property type="protein sequence ID" value="OMH86100.1"/>
    <property type="molecule type" value="Genomic_DNA"/>
</dbReference>
<dbReference type="Gene3D" id="3.40.30.10">
    <property type="entry name" value="Glutaredoxin"/>
    <property type="match status" value="1"/>
</dbReference>
<evidence type="ECO:0000313" key="2">
    <source>
        <dbReference type="EMBL" id="OMH86100.1"/>
    </source>
</evidence>
<dbReference type="InterPro" id="IPR036249">
    <property type="entry name" value="Thioredoxin-like_sf"/>
</dbReference>
<gene>
    <name evidence="2" type="ORF">AX774_g329</name>
</gene>
<dbReference type="OrthoDB" id="45518at2759"/>
<accession>A0A1R1PYR8</accession>
<reference evidence="3" key="1">
    <citation type="submission" date="2017-01" db="EMBL/GenBank/DDBJ databases">
        <authorList>
            <person name="Wang Y."/>
            <person name="White M."/>
            <person name="Kvist S."/>
            <person name="Moncalvo J.-M."/>
        </authorList>
    </citation>
    <scope>NUCLEOTIDE SEQUENCE [LARGE SCALE GENOMIC DNA]</scope>
    <source>
        <strain evidence="3">COL-18-3</strain>
    </source>
</reference>
<comment type="similarity">
    <text evidence="1">Belongs to the phosducin family.</text>
</comment>
<name>A0A1R1PYR8_ZANCU</name>
<dbReference type="Proteomes" id="UP000188320">
    <property type="component" value="Unassembled WGS sequence"/>
</dbReference>
<dbReference type="PANTHER" id="PTHR45809:SF3">
    <property type="entry name" value="VIRAL IAP-ASSOCIATED FACTOR HOMOLOG"/>
    <property type="match status" value="1"/>
</dbReference>
<protein>
    <submittedName>
        <fullName evidence="2">Viral IAP-associated factor-like protein</fullName>
    </submittedName>
</protein>
<dbReference type="GO" id="GO:0005737">
    <property type="term" value="C:cytoplasm"/>
    <property type="evidence" value="ECO:0007669"/>
    <property type="project" value="TreeGrafter"/>
</dbReference>
<dbReference type="SUPFAM" id="SSF52833">
    <property type="entry name" value="Thioredoxin-like"/>
    <property type="match status" value="1"/>
</dbReference>